<evidence type="ECO:0000256" key="3">
    <source>
        <dbReference type="ARBA" id="ARBA00012328"/>
    </source>
</evidence>
<evidence type="ECO:0000256" key="6">
    <source>
        <dbReference type="ARBA" id="ARBA00022552"/>
    </source>
</evidence>
<keyword evidence="7 12" id="KW-0489">Methyltransferase</keyword>
<dbReference type="RefSeq" id="WP_047895753.1">
    <property type="nucleotide sequence ID" value="NZ_AEJF01000175.1"/>
</dbReference>
<dbReference type="CDD" id="cd18084">
    <property type="entry name" value="RsmE-like"/>
    <property type="match status" value="1"/>
</dbReference>
<organism evidence="15 16">
    <name type="scientific">Caballeronia mineralivorans PML1(12)</name>
    <dbReference type="NCBI Taxonomy" id="908627"/>
    <lineage>
        <taxon>Bacteria</taxon>
        <taxon>Pseudomonadati</taxon>
        <taxon>Pseudomonadota</taxon>
        <taxon>Betaproteobacteria</taxon>
        <taxon>Burkholderiales</taxon>
        <taxon>Burkholderiaceae</taxon>
        <taxon>Caballeronia</taxon>
    </lineage>
</organism>
<dbReference type="PANTHER" id="PTHR30027">
    <property type="entry name" value="RIBOSOMAL RNA SMALL SUBUNIT METHYLTRANSFERASE E"/>
    <property type="match status" value="1"/>
</dbReference>
<dbReference type="GO" id="GO:0070475">
    <property type="term" value="P:rRNA base methylation"/>
    <property type="evidence" value="ECO:0007669"/>
    <property type="project" value="TreeGrafter"/>
</dbReference>
<dbReference type="EMBL" id="AEJF01000175">
    <property type="protein sequence ID" value="KLU22635.1"/>
    <property type="molecule type" value="Genomic_DNA"/>
</dbReference>
<accession>A0A0J1CPR6</accession>
<protein>
    <recommendedName>
        <fullName evidence="4 12">Ribosomal RNA small subunit methyltransferase E</fullName>
        <ecNumber evidence="3 12">2.1.1.193</ecNumber>
    </recommendedName>
</protein>
<evidence type="ECO:0000256" key="8">
    <source>
        <dbReference type="ARBA" id="ARBA00022679"/>
    </source>
</evidence>
<dbReference type="Pfam" id="PF20260">
    <property type="entry name" value="PUA_4"/>
    <property type="match status" value="1"/>
</dbReference>
<feature type="domain" description="Ribosomal RNA small subunit methyltransferase E methyltransferase" evidence="13">
    <location>
        <begin position="72"/>
        <end position="238"/>
    </location>
</feature>
<keyword evidence="8 12" id="KW-0808">Transferase</keyword>
<dbReference type="InterPro" id="IPR029026">
    <property type="entry name" value="tRNA_m1G_MTases_N"/>
</dbReference>
<dbReference type="Gene3D" id="3.40.1280.10">
    <property type="match status" value="1"/>
</dbReference>
<feature type="domain" description="Ribosomal RNA small subunit methyltransferase E PUA-like" evidence="14">
    <location>
        <begin position="18"/>
        <end position="63"/>
    </location>
</feature>
<dbReference type="Proteomes" id="UP000035963">
    <property type="component" value="Unassembled WGS sequence"/>
</dbReference>
<evidence type="ECO:0000313" key="15">
    <source>
        <dbReference type="EMBL" id="KLU22635.1"/>
    </source>
</evidence>
<evidence type="ECO:0000313" key="16">
    <source>
        <dbReference type="Proteomes" id="UP000035963"/>
    </source>
</evidence>
<dbReference type="NCBIfam" id="NF008692">
    <property type="entry name" value="PRK11713.1-5"/>
    <property type="match status" value="1"/>
</dbReference>
<keyword evidence="6 12" id="KW-0698">rRNA processing</keyword>
<evidence type="ECO:0000256" key="10">
    <source>
        <dbReference type="ARBA" id="ARBA00025699"/>
    </source>
</evidence>
<evidence type="ECO:0000256" key="5">
    <source>
        <dbReference type="ARBA" id="ARBA00022490"/>
    </source>
</evidence>
<dbReference type="PANTHER" id="PTHR30027:SF3">
    <property type="entry name" value="16S RRNA (URACIL(1498)-N(3))-METHYLTRANSFERASE"/>
    <property type="match status" value="1"/>
</dbReference>
<evidence type="ECO:0000256" key="11">
    <source>
        <dbReference type="ARBA" id="ARBA00047944"/>
    </source>
</evidence>
<dbReference type="GO" id="GO:0070042">
    <property type="term" value="F:rRNA (uridine-N3-)-methyltransferase activity"/>
    <property type="evidence" value="ECO:0007669"/>
    <property type="project" value="TreeGrafter"/>
</dbReference>
<reference evidence="15 16" key="1">
    <citation type="journal article" date="2015" name="Genome Announc.">
        <title>Draft Genome Sequence of Burkholderia sp. Strain PML1(12), an Ectomycorrhizosphere-Inhabiting Bacterium with Effective Mineral-Weathering Ability.</title>
        <authorList>
            <person name="Uroz S."/>
            <person name="Oger P."/>
        </authorList>
    </citation>
    <scope>NUCLEOTIDE SEQUENCE [LARGE SCALE GENOMIC DNA]</scope>
    <source>
        <strain evidence="16">PML1(12)</strain>
    </source>
</reference>
<evidence type="ECO:0000256" key="4">
    <source>
        <dbReference type="ARBA" id="ARBA00013673"/>
    </source>
</evidence>
<keyword evidence="16" id="KW-1185">Reference proteome</keyword>
<name>A0A0J1CPR6_9BURK</name>
<dbReference type="InterPro" id="IPR046887">
    <property type="entry name" value="RsmE_PUA-like"/>
</dbReference>
<dbReference type="AlphaFoldDB" id="A0A0J1CPR6"/>
<dbReference type="InterPro" id="IPR006700">
    <property type="entry name" value="RsmE"/>
</dbReference>
<dbReference type="Gene3D" id="2.40.240.20">
    <property type="entry name" value="Hypothetical PUA domain-like, domain 1"/>
    <property type="match status" value="1"/>
</dbReference>
<evidence type="ECO:0000256" key="7">
    <source>
        <dbReference type="ARBA" id="ARBA00022603"/>
    </source>
</evidence>
<evidence type="ECO:0000256" key="9">
    <source>
        <dbReference type="ARBA" id="ARBA00022691"/>
    </source>
</evidence>
<dbReference type="NCBIfam" id="TIGR00046">
    <property type="entry name" value="RsmE family RNA methyltransferase"/>
    <property type="match status" value="1"/>
</dbReference>
<comment type="function">
    <text evidence="10 12">Specifically methylates the N3 position of the uracil ring of uridine 1498 (m3U1498) in 16S rRNA. Acts on the fully assembled 30S ribosomal subunit.</text>
</comment>
<keyword evidence="9 12" id="KW-0949">S-adenosyl-L-methionine</keyword>
<comment type="subcellular location">
    <subcellularLocation>
        <location evidence="1 12">Cytoplasm</location>
    </subcellularLocation>
</comment>
<dbReference type="InterPro" id="IPR015947">
    <property type="entry name" value="PUA-like_sf"/>
</dbReference>
<comment type="catalytic activity">
    <reaction evidence="11 12">
        <text>uridine(1498) in 16S rRNA + S-adenosyl-L-methionine = N(3)-methyluridine(1498) in 16S rRNA + S-adenosyl-L-homocysteine + H(+)</text>
        <dbReference type="Rhea" id="RHEA:42920"/>
        <dbReference type="Rhea" id="RHEA-COMP:10283"/>
        <dbReference type="Rhea" id="RHEA-COMP:10284"/>
        <dbReference type="ChEBI" id="CHEBI:15378"/>
        <dbReference type="ChEBI" id="CHEBI:57856"/>
        <dbReference type="ChEBI" id="CHEBI:59789"/>
        <dbReference type="ChEBI" id="CHEBI:65315"/>
        <dbReference type="ChEBI" id="CHEBI:74502"/>
        <dbReference type="EC" id="2.1.1.193"/>
    </reaction>
</comment>
<dbReference type="InterPro" id="IPR046886">
    <property type="entry name" value="RsmE_MTase_dom"/>
</dbReference>
<evidence type="ECO:0000259" key="13">
    <source>
        <dbReference type="Pfam" id="PF04452"/>
    </source>
</evidence>
<comment type="similarity">
    <text evidence="2 12">Belongs to the RNA methyltransferase RsmE family.</text>
</comment>
<gene>
    <name evidence="15" type="ORF">EOS_29605</name>
</gene>
<dbReference type="InterPro" id="IPR029028">
    <property type="entry name" value="Alpha/beta_knot_MTases"/>
</dbReference>
<dbReference type="PATRIC" id="fig|908627.4.peg.6607"/>
<dbReference type="GO" id="GO:0005737">
    <property type="term" value="C:cytoplasm"/>
    <property type="evidence" value="ECO:0007669"/>
    <property type="project" value="UniProtKB-SubCell"/>
</dbReference>
<dbReference type="OrthoDB" id="9815641at2"/>
<proteinExistence type="inferred from homology"/>
<evidence type="ECO:0000256" key="1">
    <source>
        <dbReference type="ARBA" id="ARBA00004496"/>
    </source>
</evidence>
<dbReference type="EC" id="2.1.1.193" evidence="3 12"/>
<sequence length="245" mass="26132">MPRFFVAGPLVAGEIMPLPDDVVRHIHVLRLQTDDTVHLFNGLGGEYRGRLVEIGKRAATVQLDQFTDSEAEPPYRVTLAQGVAGGDKMDWLIEKAVELGVSSVVPLTAERGVVRLSGDRASRRQVHWQALVRAACEQCGRNRVPDVAAPQDLDKWLDSLPPAQDGELRLLLSPRAQLGFASLPASAPAAPVTVVIGPEAGFSPAEEASIVDAGFVTLGLGPRVLRTETAGIAVLAALAARWGGW</sequence>
<dbReference type="Pfam" id="PF04452">
    <property type="entry name" value="Methyltrans_RNA"/>
    <property type="match status" value="1"/>
</dbReference>
<evidence type="ECO:0000256" key="12">
    <source>
        <dbReference type="PIRNR" id="PIRNR015601"/>
    </source>
</evidence>
<dbReference type="SUPFAM" id="SSF75217">
    <property type="entry name" value="alpha/beta knot"/>
    <property type="match status" value="1"/>
</dbReference>
<comment type="caution">
    <text evidence="15">The sequence shown here is derived from an EMBL/GenBank/DDBJ whole genome shotgun (WGS) entry which is preliminary data.</text>
</comment>
<dbReference type="PIRSF" id="PIRSF015601">
    <property type="entry name" value="MTase_slr0722"/>
    <property type="match status" value="1"/>
</dbReference>
<evidence type="ECO:0000259" key="14">
    <source>
        <dbReference type="Pfam" id="PF20260"/>
    </source>
</evidence>
<evidence type="ECO:0000256" key="2">
    <source>
        <dbReference type="ARBA" id="ARBA00005528"/>
    </source>
</evidence>
<dbReference type="SUPFAM" id="SSF88697">
    <property type="entry name" value="PUA domain-like"/>
    <property type="match status" value="1"/>
</dbReference>
<keyword evidence="5 12" id="KW-0963">Cytoplasm</keyword>